<name>A0A1X6YRA1_9RHOB</name>
<dbReference type="EC" id="3.5.1.81" evidence="2"/>
<proteinExistence type="predicted"/>
<dbReference type="OrthoDB" id="9815027at2"/>
<dbReference type="SUPFAM" id="SSF51338">
    <property type="entry name" value="Composite domain of metallo-dependent hydrolases"/>
    <property type="match status" value="1"/>
</dbReference>
<dbReference type="PANTHER" id="PTHR11647:SF1">
    <property type="entry name" value="COLLAPSIN RESPONSE MEDIATOR PROTEIN"/>
    <property type="match status" value="1"/>
</dbReference>
<reference evidence="3" key="1">
    <citation type="submission" date="2017-03" db="EMBL/GenBank/DDBJ databases">
        <authorList>
            <person name="Rodrigo-Torres L."/>
            <person name="Arahal R.D."/>
            <person name="Lucena T."/>
        </authorList>
    </citation>
    <scope>NUCLEOTIDE SEQUENCE [LARGE SCALE GENOMIC DNA]</scope>
    <source>
        <strain evidence="3">CECT 7751</strain>
    </source>
</reference>
<dbReference type="EMBL" id="FWFN01000002">
    <property type="protein sequence ID" value="SLN28364.1"/>
    <property type="molecule type" value="Genomic_DNA"/>
</dbReference>
<gene>
    <name evidence="2" type="primary">dan</name>
    <name evidence="2" type="ORF">PSM7751_01115</name>
</gene>
<dbReference type="CDD" id="cd01297">
    <property type="entry name" value="D-aminoacylase"/>
    <property type="match status" value="1"/>
</dbReference>
<evidence type="ECO:0000313" key="2">
    <source>
        <dbReference type="EMBL" id="SLN28364.1"/>
    </source>
</evidence>
<dbReference type="PANTHER" id="PTHR11647">
    <property type="entry name" value="HYDRANTOINASE/DIHYDROPYRIMIDINASE FAMILY MEMBER"/>
    <property type="match status" value="1"/>
</dbReference>
<evidence type="ECO:0000259" key="1">
    <source>
        <dbReference type="Pfam" id="PF07969"/>
    </source>
</evidence>
<dbReference type="Gene3D" id="3.30.1490.130">
    <property type="entry name" value="D-aminoacylase. Domain 3"/>
    <property type="match status" value="1"/>
</dbReference>
<dbReference type="InterPro" id="IPR023100">
    <property type="entry name" value="D-aminoacylase_insert_dom_sf"/>
</dbReference>
<dbReference type="Gene3D" id="3.20.20.140">
    <property type="entry name" value="Metal-dependent hydrolases"/>
    <property type="match status" value="1"/>
</dbReference>
<dbReference type="InterPro" id="IPR013108">
    <property type="entry name" value="Amidohydro_3"/>
</dbReference>
<dbReference type="Proteomes" id="UP000193963">
    <property type="component" value="Unassembled WGS sequence"/>
</dbReference>
<dbReference type="RefSeq" id="WP_085887010.1">
    <property type="nucleotide sequence ID" value="NZ_FWFN01000002.1"/>
</dbReference>
<dbReference type="SUPFAM" id="SSF51556">
    <property type="entry name" value="Metallo-dependent hydrolases"/>
    <property type="match status" value="1"/>
</dbReference>
<feature type="domain" description="Amidohydrolase 3" evidence="1">
    <location>
        <begin position="357"/>
        <end position="460"/>
    </location>
</feature>
<feature type="domain" description="Amidohydrolase 3" evidence="1">
    <location>
        <begin position="46"/>
        <end position="247"/>
    </location>
</feature>
<keyword evidence="3" id="KW-1185">Reference proteome</keyword>
<dbReference type="GO" id="GO:0047420">
    <property type="term" value="F:N-acyl-D-amino-acid deacylase activity"/>
    <property type="evidence" value="ECO:0007669"/>
    <property type="project" value="UniProtKB-EC"/>
</dbReference>
<dbReference type="AlphaFoldDB" id="A0A1X6YRA1"/>
<dbReference type="InterPro" id="IPR011059">
    <property type="entry name" value="Metal-dep_hydrolase_composite"/>
</dbReference>
<organism evidence="2 3">
    <name type="scientific">Pseudooceanicola marinus</name>
    <dbReference type="NCBI Taxonomy" id="396013"/>
    <lineage>
        <taxon>Bacteria</taxon>
        <taxon>Pseudomonadati</taxon>
        <taxon>Pseudomonadota</taxon>
        <taxon>Alphaproteobacteria</taxon>
        <taxon>Rhodobacterales</taxon>
        <taxon>Paracoccaceae</taxon>
        <taxon>Pseudooceanicola</taxon>
    </lineage>
</organism>
<evidence type="ECO:0000313" key="3">
    <source>
        <dbReference type="Proteomes" id="UP000193963"/>
    </source>
</evidence>
<protein>
    <submittedName>
        <fullName evidence="2">D-aminoacylase</fullName>
        <ecNumber evidence="2">3.5.1.81</ecNumber>
    </submittedName>
</protein>
<dbReference type="Gene3D" id="2.30.40.10">
    <property type="entry name" value="Urease, subunit C, domain 1"/>
    <property type="match status" value="1"/>
</dbReference>
<dbReference type="InterPro" id="IPR032466">
    <property type="entry name" value="Metal_Hydrolase"/>
</dbReference>
<accession>A0A1X6YRA1</accession>
<sequence>MHADQIIRGAEIIDGTGAPRRRGDVAITDDRIVATGPLDHWTAGREIEAHGRIVAPGFIDPHVHHDAALFTQPDMEFMTNQGVTTVINGNCGFSIAPVKRPENLPEQLRMIAERPDLVFGTYGEYHARIAAEPPAVNAACLIGQSTLRANALDDLSKPATRAELHVMAALLDEALGEGAIGVSTGPFYPPSRASTTEELIELGRVAQRHGKLYVTHMRDEGDRVVEALEETFEVGRQSCCGVHVSHHKCAGLANHGMSETTLKMIDDFIADHDGGLDTTPWVASSTILNSGRHKQATRVIVAESEPYPEMAGRDLDDIARQWNTDLDGAMERLLPATGIFFIMAEEDVQRILSYDRTIICSDGIPTGKHPHPRVWGTFPRVLGHYARDVGLFSLETAVKRMTSMPADRFGLGGRGRIAVGAFADLVIFDAATIREGATFDNPIRPATGIDRVFVNGTEVFAFGQKTGARPGRPLTQTAPTQVV</sequence>
<dbReference type="InterPro" id="IPR050378">
    <property type="entry name" value="Metallo-dep_Hydrolases_sf"/>
</dbReference>
<keyword evidence="2" id="KW-0378">Hydrolase</keyword>
<dbReference type="Pfam" id="PF07969">
    <property type="entry name" value="Amidohydro_3"/>
    <property type="match status" value="2"/>
</dbReference>